<dbReference type="PROSITE" id="PS51645">
    <property type="entry name" value="PHR_CRY_ALPHA_BETA"/>
    <property type="match status" value="1"/>
</dbReference>
<evidence type="ECO:0000256" key="3">
    <source>
        <dbReference type="ARBA" id="ARBA00022630"/>
    </source>
</evidence>
<dbReference type="RefSeq" id="WP_344926166.1">
    <property type="nucleotide sequence ID" value="NZ_BAABCW010000004.1"/>
</dbReference>
<comment type="cofactor">
    <cofactor evidence="2">
        <name>FAD</name>
        <dbReference type="ChEBI" id="CHEBI:57692"/>
    </cofactor>
</comment>
<dbReference type="Pfam" id="PF03441">
    <property type="entry name" value="FAD_binding_7"/>
    <property type="match status" value="1"/>
</dbReference>
<evidence type="ECO:0000259" key="6">
    <source>
        <dbReference type="PROSITE" id="PS51645"/>
    </source>
</evidence>
<dbReference type="Gene3D" id="1.25.40.80">
    <property type="match status" value="1"/>
</dbReference>
<dbReference type="PANTHER" id="PTHR11455">
    <property type="entry name" value="CRYPTOCHROME"/>
    <property type="match status" value="1"/>
</dbReference>
<proteinExistence type="inferred from homology"/>
<sequence length="505" mass="58880">MNDSHTLYWLKKDFRLFDNPALHQSLIDSNKVTPVFIMEDSFLESSDTSAFHVQALLEALFSFKKVLQSKGGELLIIRGEVIETFEKLHASFRFNKIYAHQETGTFRTYQRDIAVRNWCQKKEIDFKEPLQTAVFRNLSNRDTRHTYWKEFTFEKLIPIPKKLSNCIVIPEWYKFETRTDSLTLESLGFSLSSIQKESMQKVSEKDAFNDLDSFLHERGLAYRGGISSPLTAFQAGSRTSVHLAYGTITSRTIYQKTLERMEELKLQMEAGVKNAGKWRMSLRSFLSRLHWRDHFIQRLETEPSMEFEAINLAYEKLEYNADPKLLSAWQNGNTGFPMVDASIRCLNETGFINFRMRAMITSFACHTLQISWKDINCPMAKMYTDYEPGIHLSQLQMQASVVGINTVRIYNPNKQIIDQDPDTIFIKKFVPELKKYSSEQIILHKEETLGNYPPNIVDYKISSAEMRQKIYAIRKTEGYREIADAVYKKHGSRKKSKTKNRKKEK</sequence>
<dbReference type="PANTHER" id="PTHR11455:SF9">
    <property type="entry name" value="CRYPTOCHROME CIRCADIAN CLOCK 5 ISOFORM X1"/>
    <property type="match status" value="1"/>
</dbReference>
<dbReference type="InterPro" id="IPR036155">
    <property type="entry name" value="Crypto/Photolyase_N_sf"/>
</dbReference>
<dbReference type="InterPro" id="IPR014729">
    <property type="entry name" value="Rossmann-like_a/b/a_fold"/>
</dbReference>
<feature type="domain" description="Photolyase/cryptochrome alpha/beta" evidence="6">
    <location>
        <begin position="4"/>
        <end position="134"/>
    </location>
</feature>
<keyword evidence="8" id="KW-1185">Reference proteome</keyword>
<evidence type="ECO:0000256" key="5">
    <source>
        <dbReference type="RuleBase" id="RU004182"/>
    </source>
</evidence>
<dbReference type="EMBL" id="BAABCW010000004">
    <property type="protein sequence ID" value="GAA4115246.1"/>
    <property type="molecule type" value="Genomic_DNA"/>
</dbReference>
<keyword evidence="5" id="KW-0157">Chromophore</keyword>
<evidence type="ECO:0000313" key="8">
    <source>
        <dbReference type="Proteomes" id="UP001500459"/>
    </source>
</evidence>
<dbReference type="SUPFAM" id="SSF48173">
    <property type="entry name" value="Cryptochrome/photolyase FAD-binding domain"/>
    <property type="match status" value="1"/>
</dbReference>
<dbReference type="InterPro" id="IPR036134">
    <property type="entry name" value="Crypto/Photolyase_FAD-like_sf"/>
</dbReference>
<dbReference type="InterPro" id="IPR006050">
    <property type="entry name" value="DNA_photolyase_N"/>
</dbReference>
<evidence type="ECO:0000313" key="7">
    <source>
        <dbReference type="EMBL" id="GAA4115246.1"/>
    </source>
</evidence>
<evidence type="ECO:0000256" key="2">
    <source>
        <dbReference type="ARBA" id="ARBA00001974"/>
    </source>
</evidence>
<evidence type="ECO:0000256" key="1">
    <source>
        <dbReference type="ARBA" id="ARBA00001932"/>
    </source>
</evidence>
<gene>
    <name evidence="7" type="ORF">GCM10022393_15330</name>
</gene>
<dbReference type="Pfam" id="PF00875">
    <property type="entry name" value="DNA_photolyase"/>
    <property type="match status" value="1"/>
</dbReference>
<dbReference type="Gene3D" id="3.40.50.620">
    <property type="entry name" value="HUPs"/>
    <property type="match status" value="1"/>
</dbReference>
<accession>A0ABP7XFY1</accession>
<keyword evidence="4 5" id="KW-0274">FAD</keyword>
<organism evidence="7 8">
    <name type="scientific">Aquimarina addita</name>
    <dbReference type="NCBI Taxonomy" id="870485"/>
    <lineage>
        <taxon>Bacteria</taxon>
        <taxon>Pseudomonadati</taxon>
        <taxon>Bacteroidota</taxon>
        <taxon>Flavobacteriia</taxon>
        <taxon>Flavobacteriales</taxon>
        <taxon>Flavobacteriaceae</taxon>
        <taxon>Aquimarina</taxon>
    </lineage>
</organism>
<protein>
    <submittedName>
        <fullName evidence="7">FAD-binding domain-containing protein</fullName>
    </submittedName>
</protein>
<comment type="caution">
    <text evidence="7">The sequence shown here is derived from an EMBL/GenBank/DDBJ whole genome shotgun (WGS) entry which is preliminary data.</text>
</comment>
<reference evidence="8" key="1">
    <citation type="journal article" date="2019" name="Int. J. Syst. Evol. Microbiol.">
        <title>The Global Catalogue of Microorganisms (GCM) 10K type strain sequencing project: providing services to taxonomists for standard genome sequencing and annotation.</title>
        <authorList>
            <consortium name="The Broad Institute Genomics Platform"/>
            <consortium name="The Broad Institute Genome Sequencing Center for Infectious Disease"/>
            <person name="Wu L."/>
            <person name="Ma J."/>
        </authorList>
    </citation>
    <scope>NUCLEOTIDE SEQUENCE [LARGE SCALE GENOMIC DNA]</scope>
    <source>
        <strain evidence="8">JCM 17106</strain>
    </source>
</reference>
<keyword evidence="3 5" id="KW-0285">Flavoprotein</keyword>
<dbReference type="PRINTS" id="PR00147">
    <property type="entry name" value="DNAPHOTLYASE"/>
</dbReference>
<name>A0ABP7XFY1_9FLAO</name>
<comment type="cofactor">
    <cofactor evidence="1">
        <name>(6R)-5,10-methylene-5,6,7,8-tetrahydrofolate</name>
        <dbReference type="ChEBI" id="CHEBI:15636"/>
    </cofactor>
</comment>
<dbReference type="Gene3D" id="1.10.579.10">
    <property type="entry name" value="DNA Cyclobutane Dipyrimidine Photolyase, subunit A, domain 3"/>
    <property type="match status" value="1"/>
</dbReference>
<comment type="similarity">
    <text evidence="5">Belongs to the DNA photolyase family.</text>
</comment>
<dbReference type="InterPro" id="IPR005101">
    <property type="entry name" value="Cryptochr/Photolyase_FAD-bd"/>
</dbReference>
<dbReference type="Proteomes" id="UP001500459">
    <property type="component" value="Unassembled WGS sequence"/>
</dbReference>
<dbReference type="InterPro" id="IPR002081">
    <property type="entry name" value="Cryptochrome/DNA_photolyase_1"/>
</dbReference>
<evidence type="ECO:0000256" key="4">
    <source>
        <dbReference type="ARBA" id="ARBA00022827"/>
    </source>
</evidence>
<dbReference type="SUPFAM" id="SSF52425">
    <property type="entry name" value="Cryptochrome/photolyase, N-terminal domain"/>
    <property type="match status" value="1"/>
</dbReference>